<proteinExistence type="predicted"/>
<dbReference type="InterPro" id="IPR010035">
    <property type="entry name" value="Thi_S"/>
</dbReference>
<dbReference type="AlphaFoldDB" id="A0A9D2MJG6"/>
<protein>
    <submittedName>
        <fullName evidence="1">Sulfur carrier protein ThiS</fullName>
    </submittedName>
</protein>
<dbReference type="Proteomes" id="UP000823921">
    <property type="component" value="Unassembled WGS sequence"/>
</dbReference>
<dbReference type="PANTHER" id="PTHR34472:SF1">
    <property type="entry name" value="SULFUR CARRIER PROTEIN THIS"/>
    <property type="match status" value="1"/>
</dbReference>
<organism evidence="1 2">
    <name type="scientific">Candidatus Flavonifractor intestinigallinarum</name>
    <dbReference type="NCBI Taxonomy" id="2838586"/>
    <lineage>
        <taxon>Bacteria</taxon>
        <taxon>Bacillati</taxon>
        <taxon>Bacillota</taxon>
        <taxon>Clostridia</taxon>
        <taxon>Eubacteriales</taxon>
        <taxon>Oscillospiraceae</taxon>
        <taxon>Flavonifractor</taxon>
    </lineage>
</organism>
<dbReference type="EMBL" id="DWXO01000012">
    <property type="protein sequence ID" value="HJB79545.1"/>
    <property type="molecule type" value="Genomic_DNA"/>
</dbReference>
<name>A0A9D2MJG6_9FIRM</name>
<dbReference type="NCBIfam" id="TIGR01683">
    <property type="entry name" value="thiS"/>
    <property type="match status" value="1"/>
</dbReference>
<comment type="caution">
    <text evidence="1">The sequence shown here is derived from an EMBL/GenBank/DDBJ whole genome shotgun (WGS) entry which is preliminary data.</text>
</comment>
<dbReference type="InterPro" id="IPR016155">
    <property type="entry name" value="Mopterin_synth/thiamin_S_b"/>
</dbReference>
<dbReference type="CDD" id="cd00565">
    <property type="entry name" value="Ubl_ThiS"/>
    <property type="match status" value="1"/>
</dbReference>
<dbReference type="InterPro" id="IPR012675">
    <property type="entry name" value="Beta-grasp_dom_sf"/>
</dbReference>
<sequence>MLQVNGQPMDRQGLNTVADLLDKQGWKAAQVAVEHNGAILKREDFSTTVLSDGDKLEVVRFVGGG</sequence>
<reference evidence="1" key="2">
    <citation type="submission" date="2021-04" db="EMBL/GenBank/DDBJ databases">
        <authorList>
            <person name="Gilroy R."/>
        </authorList>
    </citation>
    <scope>NUCLEOTIDE SEQUENCE</scope>
    <source>
        <strain evidence="1">CHK192-8294</strain>
    </source>
</reference>
<dbReference type="Pfam" id="PF02597">
    <property type="entry name" value="ThiS"/>
    <property type="match status" value="1"/>
</dbReference>
<dbReference type="InterPro" id="IPR003749">
    <property type="entry name" value="ThiS/MoaD-like"/>
</dbReference>
<gene>
    <name evidence="1" type="primary">thiS</name>
    <name evidence="1" type="ORF">H9712_01015</name>
</gene>
<evidence type="ECO:0000313" key="1">
    <source>
        <dbReference type="EMBL" id="HJB79545.1"/>
    </source>
</evidence>
<evidence type="ECO:0000313" key="2">
    <source>
        <dbReference type="Proteomes" id="UP000823921"/>
    </source>
</evidence>
<dbReference type="SUPFAM" id="SSF54285">
    <property type="entry name" value="MoaD/ThiS"/>
    <property type="match status" value="1"/>
</dbReference>
<reference evidence="1" key="1">
    <citation type="journal article" date="2021" name="PeerJ">
        <title>Extensive microbial diversity within the chicken gut microbiome revealed by metagenomics and culture.</title>
        <authorList>
            <person name="Gilroy R."/>
            <person name="Ravi A."/>
            <person name="Getino M."/>
            <person name="Pursley I."/>
            <person name="Horton D.L."/>
            <person name="Alikhan N.F."/>
            <person name="Baker D."/>
            <person name="Gharbi K."/>
            <person name="Hall N."/>
            <person name="Watson M."/>
            <person name="Adriaenssens E.M."/>
            <person name="Foster-Nyarko E."/>
            <person name="Jarju S."/>
            <person name="Secka A."/>
            <person name="Antonio M."/>
            <person name="Oren A."/>
            <person name="Chaudhuri R.R."/>
            <person name="La Ragione R."/>
            <person name="Hildebrand F."/>
            <person name="Pallen M.J."/>
        </authorList>
    </citation>
    <scope>NUCLEOTIDE SEQUENCE</scope>
    <source>
        <strain evidence="1">CHK192-8294</strain>
    </source>
</reference>
<accession>A0A9D2MJG6</accession>
<dbReference type="Gene3D" id="3.10.20.30">
    <property type="match status" value="1"/>
</dbReference>
<dbReference type="PANTHER" id="PTHR34472">
    <property type="entry name" value="SULFUR CARRIER PROTEIN THIS"/>
    <property type="match status" value="1"/>
</dbReference>